<feature type="region of interest" description="Disordered" evidence="2">
    <location>
        <begin position="571"/>
        <end position="591"/>
    </location>
</feature>
<feature type="compositionally biased region" description="Low complexity" evidence="2">
    <location>
        <begin position="330"/>
        <end position="342"/>
    </location>
</feature>
<sequence>MFSNHSTAKCPISHTNPTGSETLTSRGKTTSSLFGAIGATPQNNYPHTAPQQQSYASTSRAPSTYLHPTIQLGPPPQPAQHPFGASAQPTRPSATQTGTMQNSAATRSQSHSQQAKPNGLFFGATAQQQSQNPFAASSVQSTSQTRIDSVTQPSPAPHSSQQTSRLQAPTQTHISLQSQTQPSVAANPQHPLTQTDSRQSQAPPAGVSRHAQQQTPTVAANSQQPHLARTQTDSRQTQTPPAGATPQTQQRPQSVAVTLQQSHLPVIQSGSSHAPPAAATRQAQQRLEPIQGQSSTAVAALKPSVAPPYGLSPFAQKPQTTTADPPHNRTPPTSATAKAASSSAATGSFANHYSNFLNLLDKWQKASPPNAQMDVPHVHLRITKFPTGEIHFMSYAMDPAAKEIRIGPLAAFTKLKKNFEGSVSIFVSPKGVPTLMLDPLPRSMAAIYTKFSGREAPNAPKATFPDPPPPQPTLPRPIPSSQTAATRSPRDADKRFLAHDILRAFGKVHLYAADDEATRYAKRRVLEAPLAAEEPEPLRADALQRAQLREVEGVPMDAMVVDDEDEGALELELEPEQESEPEPEPEPELDVKELKRRRALDDAEAAAMREACTRLQEMPCKWFACGSLLNSLENLVTHLHEVHAQEDDELPTCMWDICGESFADWKQLAQHAEMHVLKTIRCPHQACEEVLRSPRELLAHTLGHTGENSELKPSARPGSFDASLSPPVIPEDPIPPCMVYAPGVQMPDIPEDRHLTLGPWVLRNICAPINARVRRYNAAAQLRGKGALHPDYEFLDTSVLHYSSLPSRPARVRDMANLESKEVSDIIAQGLMVLWPPEGGPHRLDVGAKPPPTVSPLQVEVQPASKVVDEEEMAVESMLQAESVVLAEAVVHEERESVVPRESVMPTMESGMQTSVPQPESVTPPSVLQTEVSQPEGVVVQPSVAQPESVVEPSVLQPENVVQPTVSQPESPTLVQADMAQPEMRLADADIQNLSII</sequence>
<keyword evidence="1" id="KW-0862">Zinc</keyword>
<feature type="compositionally biased region" description="Acidic residues" evidence="2">
    <location>
        <begin position="571"/>
        <end position="588"/>
    </location>
</feature>
<dbReference type="EMBL" id="JARJCN010000008">
    <property type="protein sequence ID" value="KAJ7098693.1"/>
    <property type="molecule type" value="Genomic_DNA"/>
</dbReference>
<dbReference type="AlphaFoldDB" id="A0AAD6XZA4"/>
<organism evidence="4 5">
    <name type="scientific">Mycena belliarum</name>
    <dbReference type="NCBI Taxonomy" id="1033014"/>
    <lineage>
        <taxon>Eukaryota</taxon>
        <taxon>Fungi</taxon>
        <taxon>Dikarya</taxon>
        <taxon>Basidiomycota</taxon>
        <taxon>Agaricomycotina</taxon>
        <taxon>Agaricomycetes</taxon>
        <taxon>Agaricomycetidae</taxon>
        <taxon>Agaricales</taxon>
        <taxon>Marasmiineae</taxon>
        <taxon>Mycenaceae</taxon>
        <taxon>Mycena</taxon>
    </lineage>
</organism>
<feature type="region of interest" description="Disordered" evidence="2">
    <location>
        <begin position="456"/>
        <end position="492"/>
    </location>
</feature>
<dbReference type="PANTHER" id="PTHR48125:SF12">
    <property type="entry name" value="AT HOOK TRANSCRIPTION FACTOR FAMILY-RELATED"/>
    <property type="match status" value="1"/>
</dbReference>
<feature type="compositionally biased region" description="Polar residues" evidence="2">
    <location>
        <begin position="87"/>
        <end position="116"/>
    </location>
</feature>
<dbReference type="InterPro" id="IPR036236">
    <property type="entry name" value="Znf_C2H2_sf"/>
</dbReference>
<proteinExistence type="predicted"/>
<dbReference type="PROSITE" id="PS00028">
    <property type="entry name" value="ZINC_FINGER_C2H2_1"/>
    <property type="match status" value="3"/>
</dbReference>
<dbReference type="SMART" id="SM00355">
    <property type="entry name" value="ZnF_C2H2"/>
    <property type="match status" value="3"/>
</dbReference>
<evidence type="ECO:0000259" key="3">
    <source>
        <dbReference type="PROSITE" id="PS50157"/>
    </source>
</evidence>
<feature type="region of interest" description="Disordered" evidence="2">
    <location>
        <begin position="1"/>
        <end position="295"/>
    </location>
</feature>
<feature type="domain" description="C2H2-type" evidence="3">
    <location>
        <begin position="680"/>
        <end position="709"/>
    </location>
</feature>
<feature type="domain" description="C2H2-type" evidence="3">
    <location>
        <begin position="618"/>
        <end position="648"/>
    </location>
</feature>
<feature type="compositionally biased region" description="Low complexity" evidence="2">
    <location>
        <begin position="274"/>
        <end position="286"/>
    </location>
</feature>
<dbReference type="InterPro" id="IPR013087">
    <property type="entry name" value="Znf_C2H2_type"/>
</dbReference>
<keyword evidence="1" id="KW-0479">Metal-binding</keyword>
<reference evidence="4" key="1">
    <citation type="submission" date="2023-03" db="EMBL/GenBank/DDBJ databases">
        <title>Massive genome expansion in bonnet fungi (Mycena s.s.) driven by repeated elements and novel gene families across ecological guilds.</title>
        <authorList>
            <consortium name="Lawrence Berkeley National Laboratory"/>
            <person name="Harder C.B."/>
            <person name="Miyauchi S."/>
            <person name="Viragh M."/>
            <person name="Kuo A."/>
            <person name="Thoen E."/>
            <person name="Andreopoulos B."/>
            <person name="Lu D."/>
            <person name="Skrede I."/>
            <person name="Drula E."/>
            <person name="Henrissat B."/>
            <person name="Morin E."/>
            <person name="Kohler A."/>
            <person name="Barry K."/>
            <person name="LaButti K."/>
            <person name="Morin E."/>
            <person name="Salamov A."/>
            <person name="Lipzen A."/>
            <person name="Mereny Z."/>
            <person name="Hegedus B."/>
            <person name="Baldrian P."/>
            <person name="Stursova M."/>
            <person name="Weitz H."/>
            <person name="Taylor A."/>
            <person name="Grigoriev I.V."/>
            <person name="Nagy L.G."/>
            <person name="Martin F."/>
            <person name="Kauserud H."/>
        </authorList>
    </citation>
    <scope>NUCLEOTIDE SEQUENCE</scope>
    <source>
        <strain evidence="4">CBHHK173m</strain>
    </source>
</reference>
<protein>
    <recommendedName>
        <fullName evidence="3">C2H2-type domain-containing protein</fullName>
    </recommendedName>
</protein>
<feature type="compositionally biased region" description="Low complexity" evidence="2">
    <location>
        <begin position="235"/>
        <end position="253"/>
    </location>
</feature>
<keyword evidence="1" id="KW-0863">Zinc-finger</keyword>
<evidence type="ECO:0000313" key="5">
    <source>
        <dbReference type="Proteomes" id="UP001222325"/>
    </source>
</evidence>
<evidence type="ECO:0000313" key="4">
    <source>
        <dbReference type="EMBL" id="KAJ7098693.1"/>
    </source>
</evidence>
<accession>A0AAD6XZA4</accession>
<feature type="compositionally biased region" description="Polar residues" evidence="2">
    <location>
        <begin position="1"/>
        <end position="33"/>
    </location>
</feature>
<dbReference type="GO" id="GO:0008270">
    <property type="term" value="F:zinc ion binding"/>
    <property type="evidence" value="ECO:0007669"/>
    <property type="project" value="UniProtKB-KW"/>
</dbReference>
<comment type="caution">
    <text evidence="4">The sequence shown here is derived from an EMBL/GenBank/DDBJ whole genome shotgun (WGS) entry which is preliminary data.</text>
</comment>
<evidence type="ECO:0000256" key="1">
    <source>
        <dbReference type="PROSITE-ProRule" id="PRU00042"/>
    </source>
</evidence>
<dbReference type="PANTHER" id="PTHR48125">
    <property type="entry name" value="LP07818P1"/>
    <property type="match status" value="1"/>
</dbReference>
<feature type="compositionally biased region" description="Polar residues" evidence="2">
    <location>
        <begin position="210"/>
        <end position="234"/>
    </location>
</feature>
<dbReference type="Gene3D" id="3.30.160.60">
    <property type="entry name" value="Classic Zinc Finger"/>
    <property type="match status" value="1"/>
</dbReference>
<feature type="compositionally biased region" description="Polar residues" evidence="2">
    <location>
        <begin position="125"/>
        <end position="202"/>
    </location>
</feature>
<evidence type="ECO:0000256" key="2">
    <source>
        <dbReference type="SAM" id="MobiDB-lite"/>
    </source>
</evidence>
<feature type="region of interest" description="Disordered" evidence="2">
    <location>
        <begin position="309"/>
        <end position="342"/>
    </location>
</feature>
<feature type="compositionally biased region" description="Polar residues" evidence="2">
    <location>
        <begin position="40"/>
        <end position="62"/>
    </location>
</feature>
<dbReference type="PROSITE" id="PS50157">
    <property type="entry name" value="ZINC_FINGER_C2H2_2"/>
    <property type="match status" value="2"/>
</dbReference>
<feature type="compositionally biased region" description="Polar residues" evidence="2">
    <location>
        <begin position="255"/>
        <end position="272"/>
    </location>
</feature>
<gene>
    <name evidence="4" type="ORF">B0H15DRAFT_797373</name>
</gene>
<dbReference type="SUPFAM" id="SSF57667">
    <property type="entry name" value="beta-beta-alpha zinc fingers"/>
    <property type="match status" value="1"/>
</dbReference>
<keyword evidence="5" id="KW-1185">Reference proteome</keyword>
<feature type="compositionally biased region" description="Pro residues" evidence="2">
    <location>
        <begin position="465"/>
        <end position="478"/>
    </location>
</feature>
<name>A0AAD6XZA4_9AGAR</name>
<dbReference type="Proteomes" id="UP001222325">
    <property type="component" value="Unassembled WGS sequence"/>
</dbReference>